<sequence>MSKLLKPKNITFHSNGSQDDSNELWCIFLRSLDAELLSKTSNSVVSQNIKY</sequence>
<evidence type="ECO:0000256" key="1">
    <source>
        <dbReference type="SAM" id="MobiDB-lite"/>
    </source>
</evidence>
<organism evidence="2 3">
    <name type="scientific">Rhizophagus irregularis</name>
    <dbReference type="NCBI Taxonomy" id="588596"/>
    <lineage>
        <taxon>Eukaryota</taxon>
        <taxon>Fungi</taxon>
        <taxon>Fungi incertae sedis</taxon>
        <taxon>Mucoromycota</taxon>
        <taxon>Glomeromycotina</taxon>
        <taxon>Glomeromycetes</taxon>
        <taxon>Glomerales</taxon>
        <taxon>Glomeraceae</taxon>
        <taxon>Rhizophagus</taxon>
    </lineage>
</organism>
<evidence type="ECO:0000313" key="3">
    <source>
        <dbReference type="Proteomes" id="UP000232688"/>
    </source>
</evidence>
<name>A0A2N0QKS5_9GLOM</name>
<evidence type="ECO:0000313" key="2">
    <source>
        <dbReference type="EMBL" id="PKC51657.1"/>
    </source>
</evidence>
<dbReference type="EMBL" id="LLXH01007231">
    <property type="protein sequence ID" value="PKC51657.1"/>
    <property type="molecule type" value="Genomic_DNA"/>
</dbReference>
<dbReference type="VEuPathDB" id="FungiDB:RhiirA1_483256"/>
<proteinExistence type="predicted"/>
<reference evidence="2 3" key="2">
    <citation type="submission" date="2017-10" db="EMBL/GenBank/DDBJ databases">
        <title>Genome analyses suggest a sexual origin of heterokaryosis in a supposedly ancient asexual fungus.</title>
        <authorList>
            <person name="Corradi N."/>
            <person name="Sedzielewska K."/>
            <person name="Noel J."/>
            <person name="Charron P."/>
            <person name="Farinelli L."/>
            <person name="Marton T."/>
            <person name="Kruger M."/>
            <person name="Pelin A."/>
            <person name="Brachmann A."/>
            <person name="Corradi N."/>
        </authorList>
    </citation>
    <scope>NUCLEOTIDE SEQUENCE [LARGE SCALE GENOMIC DNA]</scope>
    <source>
        <strain evidence="2 3">A1</strain>
    </source>
</reference>
<dbReference type="AlphaFoldDB" id="A0A2N0QKS5"/>
<reference evidence="2 3" key="1">
    <citation type="submission" date="2017-10" db="EMBL/GenBank/DDBJ databases">
        <title>Extensive intraspecific genome diversity in a model arbuscular mycorrhizal fungus.</title>
        <authorList>
            <person name="Chen E.C.H."/>
            <person name="Morin E."/>
            <person name="Baudet D."/>
            <person name="Noel J."/>
            <person name="Ndikumana S."/>
            <person name="Charron P."/>
            <person name="St-Onge C."/>
            <person name="Giorgi J."/>
            <person name="Grigoriev I.V."/>
            <person name="Roux C."/>
            <person name="Martin F.M."/>
            <person name="Corradi N."/>
        </authorList>
    </citation>
    <scope>NUCLEOTIDE SEQUENCE [LARGE SCALE GENOMIC DNA]</scope>
    <source>
        <strain evidence="2 3">A1</strain>
    </source>
</reference>
<protein>
    <submittedName>
        <fullName evidence="2">Uncharacterized protein</fullName>
    </submittedName>
</protein>
<accession>A0A2N0QKS5</accession>
<dbReference type="Proteomes" id="UP000232688">
    <property type="component" value="Unassembled WGS sequence"/>
</dbReference>
<gene>
    <name evidence="2" type="ORF">RhiirA1_483256</name>
</gene>
<feature type="region of interest" description="Disordered" evidence="1">
    <location>
        <begin position="1"/>
        <end position="20"/>
    </location>
</feature>
<comment type="caution">
    <text evidence="2">The sequence shown here is derived from an EMBL/GenBank/DDBJ whole genome shotgun (WGS) entry which is preliminary data.</text>
</comment>